<evidence type="ECO:0008006" key="3">
    <source>
        <dbReference type="Google" id="ProtNLM"/>
    </source>
</evidence>
<dbReference type="EMBL" id="BMYZ01000002">
    <property type="protein sequence ID" value="GGY81040.1"/>
    <property type="molecule type" value="Genomic_DNA"/>
</dbReference>
<comment type="caution">
    <text evidence="1">The sequence shown here is derived from an EMBL/GenBank/DDBJ whole genome shotgun (WGS) entry which is preliminary data.</text>
</comment>
<name>A0ABQ3BAB8_9GAMM</name>
<dbReference type="Pfam" id="PF03692">
    <property type="entry name" value="CxxCxxCC"/>
    <property type="match status" value="1"/>
</dbReference>
<protein>
    <recommendedName>
        <fullName evidence="3">YkgJ family cysteine cluster protein</fullName>
    </recommendedName>
</protein>
<reference evidence="2" key="1">
    <citation type="journal article" date="2019" name="Int. J. Syst. Evol. Microbiol.">
        <title>The Global Catalogue of Microorganisms (GCM) 10K type strain sequencing project: providing services to taxonomists for standard genome sequencing and annotation.</title>
        <authorList>
            <consortium name="The Broad Institute Genomics Platform"/>
            <consortium name="The Broad Institute Genome Sequencing Center for Infectious Disease"/>
            <person name="Wu L."/>
            <person name="Ma J."/>
        </authorList>
    </citation>
    <scope>NUCLEOTIDE SEQUENCE [LARGE SCALE GENOMIC DNA]</scope>
    <source>
        <strain evidence="2">KCTC 32239</strain>
    </source>
</reference>
<organism evidence="1 2">
    <name type="scientific">Cellvibrio zantedeschiae</name>
    <dbReference type="NCBI Taxonomy" id="1237077"/>
    <lineage>
        <taxon>Bacteria</taxon>
        <taxon>Pseudomonadati</taxon>
        <taxon>Pseudomonadota</taxon>
        <taxon>Gammaproteobacteria</taxon>
        <taxon>Cellvibrionales</taxon>
        <taxon>Cellvibrionaceae</taxon>
        <taxon>Cellvibrio</taxon>
    </lineage>
</organism>
<evidence type="ECO:0000313" key="2">
    <source>
        <dbReference type="Proteomes" id="UP000619761"/>
    </source>
</evidence>
<keyword evidence="2" id="KW-1185">Reference proteome</keyword>
<evidence type="ECO:0000313" key="1">
    <source>
        <dbReference type="EMBL" id="GGY81040.1"/>
    </source>
</evidence>
<dbReference type="Proteomes" id="UP000619761">
    <property type="component" value="Unassembled WGS sequence"/>
</dbReference>
<gene>
    <name evidence="1" type="ORF">GCM10011613_27620</name>
</gene>
<dbReference type="InterPro" id="IPR005358">
    <property type="entry name" value="Puta_zinc/iron-chelating_dom"/>
</dbReference>
<dbReference type="RefSeq" id="WP_189419566.1">
    <property type="nucleotide sequence ID" value="NZ_BMYZ01000002.1"/>
</dbReference>
<sequence length="229" mass="25792">MTDVYEQAAVGEYERAVVDIKKLKTPIVPLQKSYQRFDKIIAKSIEESPTKPACKAGCFYCCYYKVEVKAHEVLLIREHMQKNLALELRNEILTSAKANAALISTLTPTEHLSTNIKCPFLIANQCSIYEARPFRCRSFHAVQVDACEASHANPSDFSIATELIEDVSHYSDALSQGFEAAIMDSGLDHRTYDLNTALLEVFADDSIEKRYKRGKKAFKTAIEVIDTEE</sequence>
<accession>A0ABQ3BAB8</accession>
<proteinExistence type="predicted"/>